<proteinExistence type="predicted"/>
<evidence type="ECO:0000313" key="3">
    <source>
        <dbReference type="Proteomes" id="UP001596163"/>
    </source>
</evidence>
<keyword evidence="1" id="KW-0812">Transmembrane</keyword>
<keyword evidence="1" id="KW-0472">Membrane</keyword>
<dbReference type="RefSeq" id="WP_377915912.1">
    <property type="nucleotide sequence ID" value="NZ_JBHSKS010000010.1"/>
</dbReference>
<evidence type="ECO:0000313" key="2">
    <source>
        <dbReference type="EMBL" id="MFC5192673.1"/>
    </source>
</evidence>
<dbReference type="Proteomes" id="UP001596163">
    <property type="component" value="Unassembled WGS sequence"/>
</dbReference>
<accession>A0ABW0BYD8</accession>
<protein>
    <submittedName>
        <fullName evidence="2">Uncharacterized protein</fullName>
    </submittedName>
</protein>
<name>A0ABW0BYD8_9BACT</name>
<gene>
    <name evidence="2" type="ORF">ACFPIK_12925</name>
</gene>
<sequence>MKEILQTAYWAYNYCTDFVINLANILNLSYYEINFILFIIGYPTLIFGTALLHFNQRRRLRKMIKFNGQRTSSMSNEQTQ</sequence>
<keyword evidence="3" id="KW-1185">Reference proteome</keyword>
<organism evidence="2 3">
    <name type="scientific">Algoriphagus aquatilis</name>
    <dbReference type="NCBI Taxonomy" id="490186"/>
    <lineage>
        <taxon>Bacteria</taxon>
        <taxon>Pseudomonadati</taxon>
        <taxon>Bacteroidota</taxon>
        <taxon>Cytophagia</taxon>
        <taxon>Cytophagales</taxon>
        <taxon>Cyclobacteriaceae</taxon>
        <taxon>Algoriphagus</taxon>
    </lineage>
</organism>
<feature type="transmembrane region" description="Helical" evidence="1">
    <location>
        <begin position="33"/>
        <end position="54"/>
    </location>
</feature>
<comment type="caution">
    <text evidence="2">The sequence shown here is derived from an EMBL/GenBank/DDBJ whole genome shotgun (WGS) entry which is preliminary data.</text>
</comment>
<keyword evidence="1" id="KW-1133">Transmembrane helix</keyword>
<dbReference type="EMBL" id="JBHSKS010000010">
    <property type="protein sequence ID" value="MFC5192673.1"/>
    <property type="molecule type" value="Genomic_DNA"/>
</dbReference>
<evidence type="ECO:0000256" key="1">
    <source>
        <dbReference type="SAM" id="Phobius"/>
    </source>
</evidence>
<reference evidence="3" key="1">
    <citation type="journal article" date="2019" name="Int. J. Syst. Evol. Microbiol.">
        <title>The Global Catalogue of Microorganisms (GCM) 10K type strain sequencing project: providing services to taxonomists for standard genome sequencing and annotation.</title>
        <authorList>
            <consortium name="The Broad Institute Genomics Platform"/>
            <consortium name="The Broad Institute Genome Sequencing Center for Infectious Disease"/>
            <person name="Wu L."/>
            <person name="Ma J."/>
        </authorList>
    </citation>
    <scope>NUCLEOTIDE SEQUENCE [LARGE SCALE GENOMIC DNA]</scope>
    <source>
        <strain evidence="3">CGMCC 1.7030</strain>
    </source>
</reference>